<dbReference type="AlphaFoldDB" id="F8FH76"/>
<dbReference type="KEGG" id="pms:KNP414_01211"/>
<protein>
    <recommendedName>
        <fullName evidence="3">Phage terminase small subunit P27 family</fullName>
    </recommendedName>
</protein>
<dbReference type="PATRIC" id="fig|1036673.3.peg.1050"/>
<reference evidence="2" key="1">
    <citation type="submission" date="2011-06" db="EMBL/GenBank/DDBJ databases">
        <title>Complete genome sequence of Paenibacillus mucilaginosus KNP414.</title>
        <authorList>
            <person name="Wang J."/>
            <person name="Hu S."/>
            <person name="Hu X."/>
            <person name="Zhang B."/>
            <person name="Dong D."/>
            <person name="Zhang S."/>
            <person name="Zhao K."/>
            <person name="Wu D."/>
        </authorList>
    </citation>
    <scope>NUCLEOTIDE SEQUENCE [LARGE SCALE GENOMIC DNA]</scope>
    <source>
        <strain evidence="2">KNP414</strain>
    </source>
</reference>
<dbReference type="HOGENOM" id="CLU_107958_1_0_9"/>
<evidence type="ECO:0000313" key="2">
    <source>
        <dbReference type="Proteomes" id="UP000006620"/>
    </source>
</evidence>
<evidence type="ECO:0008006" key="3">
    <source>
        <dbReference type="Google" id="ProtNLM"/>
    </source>
</evidence>
<reference evidence="1 2" key="2">
    <citation type="journal article" date="2013" name="Genome Announc.">
        <title>Genome Sequence of Growth-Improving Paenibacillus mucilaginosus Strain KNP414.</title>
        <authorList>
            <person name="Lu J.J."/>
            <person name="Wang J.F."/>
            <person name="Hu X.F."/>
        </authorList>
    </citation>
    <scope>NUCLEOTIDE SEQUENCE [LARGE SCALE GENOMIC DNA]</scope>
    <source>
        <strain evidence="1 2">KNP414</strain>
    </source>
</reference>
<sequence length="179" mass="20631">MMGGRRREPIDLLLYKGKKNLTKQEIEERQAQEIKAPSDKVKHPDYLPKDLRKEFKKISDELMRIGIMTNLDVDALARFLYARKMYLQLTAELLDTPLTIQRRRELRNPEGAVIGVDEWTESNEAYSELLLMQDKLFKQCRQSASDLGLTISSRCRLVIPKDKGSDGPSEMEKQGFGDV</sequence>
<dbReference type="Pfam" id="PF05119">
    <property type="entry name" value="Terminase_4"/>
    <property type="match status" value="1"/>
</dbReference>
<accession>F8FH76</accession>
<dbReference type="NCBIfam" id="TIGR01558">
    <property type="entry name" value="sm_term_P27"/>
    <property type="match status" value="1"/>
</dbReference>
<dbReference type="EMBL" id="CP002869">
    <property type="protein sequence ID" value="AEI39778.1"/>
    <property type="molecule type" value="Genomic_DNA"/>
</dbReference>
<dbReference type="Proteomes" id="UP000006620">
    <property type="component" value="Chromosome"/>
</dbReference>
<proteinExistence type="predicted"/>
<gene>
    <name evidence="1" type="ordered locus">KNP414_01211</name>
</gene>
<organism evidence="1 2">
    <name type="scientific">Paenibacillus mucilaginosus (strain KNP414)</name>
    <dbReference type="NCBI Taxonomy" id="1036673"/>
    <lineage>
        <taxon>Bacteria</taxon>
        <taxon>Bacillati</taxon>
        <taxon>Bacillota</taxon>
        <taxon>Bacilli</taxon>
        <taxon>Bacillales</taxon>
        <taxon>Paenibacillaceae</taxon>
        <taxon>Paenibacillus</taxon>
    </lineage>
</organism>
<evidence type="ECO:0000313" key="1">
    <source>
        <dbReference type="EMBL" id="AEI39778.1"/>
    </source>
</evidence>
<dbReference type="RefSeq" id="WP_013914940.1">
    <property type="nucleotide sequence ID" value="NC_015690.1"/>
</dbReference>
<name>F8FH76_PAEMK</name>
<dbReference type="InterPro" id="IPR006448">
    <property type="entry name" value="Phage_term_ssu_P27"/>
</dbReference>